<dbReference type="InterPro" id="IPR015760">
    <property type="entry name" value="TIF_IF2"/>
</dbReference>
<evidence type="ECO:0000256" key="2">
    <source>
        <dbReference type="ARBA" id="ARBA00023134"/>
    </source>
</evidence>
<sequence length="395" mass="44450">IKGLRNEKGISVISAFPSEPVEILGFDVEASAGEIIKIAEDYKKAKRRAGMKKRLLLKSIEENSKEEISRRRALINLKERSRAPNRLKLMSKIHHYETEAVPLPSAEAASLISKPIHQTPEISLLIKGKDQGSIEAIRDWIDIFNNSKGELSSCVSSSSSVLTEKKSHRDASESTYIHTEEDRNSSPQQLSASSMLHSMKWQPFYIINESVGALTLTDVQKAIISNAIILGFDVDVLKDAQLRMIEKNIIFKNFTIIYRLFEALEEIFEFYFGPETYFEKVGSFTISRIGKAAISKSKYEKHIVLGISLRGGGNLNLKYKCDVKRGGNILVEKASVLSLHKNKNETTELQENDKEGTVILDSLWEDFQKGDQLMAYKEIPKIPLFEKLSAVGVKK</sequence>
<feature type="compositionally biased region" description="Basic and acidic residues" evidence="3">
    <location>
        <begin position="163"/>
        <end position="184"/>
    </location>
</feature>
<keyword evidence="6" id="KW-1185">Reference proteome</keyword>
<dbReference type="GO" id="GO:0003746">
    <property type="term" value="F:translation elongation factor activity"/>
    <property type="evidence" value="ECO:0007669"/>
    <property type="project" value="UniProtKB-KW"/>
</dbReference>
<evidence type="ECO:0000256" key="1">
    <source>
        <dbReference type="ARBA" id="ARBA00022741"/>
    </source>
</evidence>
<keyword evidence="2" id="KW-0342">GTP-binding</keyword>
<dbReference type="InterPro" id="IPR036925">
    <property type="entry name" value="TIF_IF2_dom3_sf"/>
</dbReference>
<reference evidence="5 6" key="1">
    <citation type="journal article" date="2020" name="bioRxiv">
        <title>Metabolic contributions of an alphaproteobacterial endosymbiont in the apicomplexan Cardiosporidium cionae.</title>
        <authorList>
            <person name="Hunter E.S."/>
            <person name="Paight C.J."/>
            <person name="Lane C.E."/>
        </authorList>
    </citation>
    <scope>NUCLEOTIDE SEQUENCE [LARGE SCALE GENOMIC DNA]</scope>
    <source>
        <strain evidence="5">ESH_2018</strain>
    </source>
</reference>
<evidence type="ECO:0000313" key="5">
    <source>
        <dbReference type="EMBL" id="KAF8817762.1"/>
    </source>
</evidence>
<name>A0ABQ7J3T0_9APIC</name>
<evidence type="ECO:0000256" key="3">
    <source>
        <dbReference type="SAM" id="MobiDB-lite"/>
    </source>
</evidence>
<keyword evidence="1" id="KW-0547">Nucleotide-binding</keyword>
<protein>
    <submittedName>
        <fullName evidence="5">Elongation factor Tu GTP binding domain-containing protein</fullName>
    </submittedName>
</protein>
<dbReference type="Proteomes" id="UP000823046">
    <property type="component" value="Unassembled WGS sequence"/>
</dbReference>
<evidence type="ECO:0000313" key="6">
    <source>
        <dbReference type="Proteomes" id="UP000823046"/>
    </source>
</evidence>
<dbReference type="InterPro" id="IPR023115">
    <property type="entry name" value="TIF_IF2_dom3"/>
</dbReference>
<proteinExistence type="predicted"/>
<dbReference type="Gene3D" id="2.40.30.10">
    <property type="entry name" value="Translation factors"/>
    <property type="match status" value="2"/>
</dbReference>
<keyword evidence="5" id="KW-0648">Protein biosynthesis</keyword>
<feature type="region of interest" description="Disordered" evidence="3">
    <location>
        <begin position="162"/>
        <end position="189"/>
    </location>
</feature>
<dbReference type="EMBL" id="JADAQX010001518">
    <property type="protein sequence ID" value="KAF8817762.1"/>
    <property type="molecule type" value="Genomic_DNA"/>
</dbReference>
<dbReference type="PANTHER" id="PTHR43381:SF5">
    <property type="entry name" value="TR-TYPE G DOMAIN-CONTAINING PROTEIN"/>
    <property type="match status" value="1"/>
</dbReference>
<feature type="domain" description="Translation initiation factor IF- 2" evidence="4">
    <location>
        <begin position="205"/>
        <end position="264"/>
    </location>
</feature>
<organism evidence="5 6">
    <name type="scientific">Cardiosporidium cionae</name>
    <dbReference type="NCBI Taxonomy" id="476202"/>
    <lineage>
        <taxon>Eukaryota</taxon>
        <taxon>Sar</taxon>
        <taxon>Alveolata</taxon>
        <taxon>Apicomplexa</taxon>
        <taxon>Aconoidasida</taxon>
        <taxon>Nephromycida</taxon>
        <taxon>Cardiosporidium</taxon>
    </lineage>
</organism>
<dbReference type="Gene3D" id="3.40.50.10050">
    <property type="entry name" value="Translation initiation factor IF- 2, domain 3"/>
    <property type="match status" value="1"/>
</dbReference>
<dbReference type="Pfam" id="PF11987">
    <property type="entry name" value="IF-2"/>
    <property type="match status" value="1"/>
</dbReference>
<accession>A0ABQ7J3T0</accession>
<comment type="caution">
    <text evidence="5">The sequence shown here is derived from an EMBL/GenBank/DDBJ whole genome shotgun (WGS) entry which is preliminary data.</text>
</comment>
<dbReference type="PANTHER" id="PTHR43381">
    <property type="entry name" value="TRANSLATION INITIATION FACTOR IF-2-RELATED"/>
    <property type="match status" value="1"/>
</dbReference>
<keyword evidence="5" id="KW-0251">Elongation factor</keyword>
<dbReference type="SUPFAM" id="SSF52156">
    <property type="entry name" value="Initiation factor IF2/eIF5b, domain 3"/>
    <property type="match status" value="1"/>
</dbReference>
<gene>
    <name evidence="5" type="ORF">IE077_001920</name>
</gene>
<feature type="non-terminal residue" evidence="5">
    <location>
        <position position="1"/>
    </location>
</feature>
<evidence type="ECO:0000259" key="4">
    <source>
        <dbReference type="Pfam" id="PF11987"/>
    </source>
</evidence>